<keyword evidence="3" id="KW-1185">Reference proteome</keyword>
<reference evidence="2 3" key="1">
    <citation type="submission" date="2020-07" db="EMBL/GenBank/DDBJ databases">
        <title>Gai3-2, isolated from salt lake.</title>
        <authorList>
            <person name="Cui H."/>
            <person name="Shi X."/>
        </authorList>
    </citation>
    <scope>NUCLEOTIDE SEQUENCE [LARGE SCALE GENOMIC DNA]</scope>
    <source>
        <strain evidence="2 3">Gai3-2</strain>
        <plasmid evidence="2 3">unnamed1</plasmid>
    </source>
</reference>
<dbReference type="Proteomes" id="UP000509750">
    <property type="component" value="Plasmid unnamed1"/>
</dbReference>
<dbReference type="EMBL" id="CP058530">
    <property type="protein sequence ID" value="QLG29720.1"/>
    <property type="molecule type" value="Genomic_DNA"/>
</dbReference>
<dbReference type="RefSeq" id="WP_179171294.1">
    <property type="nucleotide sequence ID" value="NZ_CP058530.1"/>
</dbReference>
<keyword evidence="2" id="KW-0614">Plasmid</keyword>
<dbReference type="KEGG" id="halg:HUG10_19130"/>
<dbReference type="AlphaFoldDB" id="A0A7D5KW09"/>
<evidence type="ECO:0000313" key="2">
    <source>
        <dbReference type="EMBL" id="QLG29720.1"/>
    </source>
</evidence>
<name>A0A7D5KW09_9EURY</name>
<proteinExistence type="predicted"/>
<feature type="compositionally biased region" description="Low complexity" evidence="1">
    <location>
        <begin position="17"/>
        <end position="35"/>
    </location>
</feature>
<sequence>MAAVNPECPSCETAFGPVPDVDPQDAAPPAGEAPLLGSDVTCDRCGAEFGIYFYP</sequence>
<dbReference type="GeneID" id="56030993"/>
<gene>
    <name evidence="2" type="ORF">HUG10_19130</name>
</gene>
<feature type="region of interest" description="Disordered" evidence="1">
    <location>
        <begin position="1"/>
        <end position="35"/>
    </location>
</feature>
<geneLocation type="plasmid" evidence="2 3">
    <name>unnamed1</name>
</geneLocation>
<accession>A0A7D5KW09</accession>
<evidence type="ECO:0000313" key="3">
    <source>
        <dbReference type="Proteomes" id="UP000509750"/>
    </source>
</evidence>
<organism evidence="2 3">
    <name type="scientific">Halorarum halophilum</name>
    <dbReference type="NCBI Taxonomy" id="2743090"/>
    <lineage>
        <taxon>Archaea</taxon>
        <taxon>Methanobacteriati</taxon>
        <taxon>Methanobacteriota</taxon>
        <taxon>Stenosarchaea group</taxon>
        <taxon>Halobacteria</taxon>
        <taxon>Halobacteriales</taxon>
        <taxon>Haloferacaceae</taxon>
        <taxon>Halorarum</taxon>
    </lineage>
</organism>
<protein>
    <submittedName>
        <fullName evidence="2">Uncharacterized protein</fullName>
    </submittedName>
</protein>
<evidence type="ECO:0000256" key="1">
    <source>
        <dbReference type="SAM" id="MobiDB-lite"/>
    </source>
</evidence>